<dbReference type="InterPro" id="IPR010719">
    <property type="entry name" value="MnmM_MeTrfase"/>
</dbReference>
<dbReference type="PANTHER" id="PTHR35276:SF1">
    <property type="entry name" value="TRNA (MNM(5)S(2)U34)-METHYLTRANSFERASE, CHLOROPLASTIC"/>
    <property type="match status" value="1"/>
</dbReference>
<dbReference type="CDD" id="cd02440">
    <property type="entry name" value="AdoMet_MTases"/>
    <property type="match status" value="1"/>
</dbReference>
<dbReference type="Proteomes" id="UP000240717">
    <property type="component" value="Unassembled WGS sequence"/>
</dbReference>
<dbReference type="AlphaFoldDB" id="A0A2T4Q1W2"/>
<dbReference type="Gene3D" id="3.40.50.150">
    <property type="entry name" value="Vaccinia Virus protein VP39"/>
    <property type="match status" value="1"/>
</dbReference>
<dbReference type="InterPro" id="IPR029063">
    <property type="entry name" value="SAM-dependent_MTases_sf"/>
</dbReference>
<sequence>MKLERILPFSKSLIQSHITDSSIVIDATCGNGNDTLYLAQHVPNGFVYGFDIQQLAIDNTKMKVSTYSNIKLIKDGHENVKQYISEDHIGKVDAAIFNLGYLPKGDKSIVTTPQTTISAIQNIFDILNEEGIIILVIYHGHDEGKIERDALMDYLTQLDQNQAHVLQYQFINQKNNAPFICAIEKRD</sequence>
<proteinExistence type="predicted"/>
<keyword evidence="1" id="KW-0808">Transferase</keyword>
<protein>
    <submittedName>
        <fullName evidence="1">16S rRNA (Cytosine(1402)-N(4))-methyltransferase</fullName>
    </submittedName>
</protein>
<dbReference type="PANTHER" id="PTHR35276">
    <property type="entry name" value="S-ADENOSYL-L-METHIONINE-DEPENDENT METHYLTRANSFERASES SUPERFAMILY PROTEIN"/>
    <property type="match status" value="1"/>
</dbReference>
<dbReference type="Pfam" id="PF06962">
    <property type="entry name" value="rRNA_methylase"/>
    <property type="match status" value="1"/>
</dbReference>
<dbReference type="RefSeq" id="WP_107532497.1">
    <property type="nucleotide sequence ID" value="NZ_PZEV01000009.1"/>
</dbReference>
<comment type="caution">
    <text evidence="1">The sequence shown here is derived from an EMBL/GenBank/DDBJ whole genome shotgun (WGS) entry which is preliminary data.</text>
</comment>
<accession>A0A2T4Q1W2</accession>
<evidence type="ECO:0000313" key="2">
    <source>
        <dbReference type="Proteomes" id="UP000240717"/>
    </source>
</evidence>
<reference evidence="1 2" key="1">
    <citation type="journal article" date="2016" name="Front. Microbiol.">
        <title>Comprehensive Phylogenetic Analysis of Bovine Non-aureus Staphylococci Species Based on Whole-Genome Sequencing.</title>
        <authorList>
            <person name="Naushad S."/>
            <person name="Barkema H.W."/>
            <person name="Luby C."/>
            <person name="Condas L.A."/>
            <person name="Nobrega D.B."/>
            <person name="Carson D.A."/>
            <person name="De Buck J."/>
        </authorList>
    </citation>
    <scope>NUCLEOTIDE SEQUENCE [LARGE SCALE GENOMIC DNA]</scope>
    <source>
        <strain evidence="1 2">SNUC 2993</strain>
    </source>
</reference>
<organism evidence="1 2">
    <name type="scientific">Staphylococcus warneri</name>
    <dbReference type="NCBI Taxonomy" id="1292"/>
    <lineage>
        <taxon>Bacteria</taxon>
        <taxon>Bacillati</taxon>
        <taxon>Bacillota</taxon>
        <taxon>Bacilli</taxon>
        <taxon>Bacillales</taxon>
        <taxon>Staphylococcaceae</taxon>
        <taxon>Staphylococcus</taxon>
    </lineage>
</organism>
<dbReference type="GO" id="GO:0032259">
    <property type="term" value="P:methylation"/>
    <property type="evidence" value="ECO:0007669"/>
    <property type="project" value="UniProtKB-KW"/>
</dbReference>
<keyword evidence="1" id="KW-0489">Methyltransferase</keyword>
<gene>
    <name evidence="1" type="primary">mraW</name>
    <name evidence="1" type="ORF">BU085_04170</name>
</gene>
<dbReference type="STRING" id="1194526.A284_04970"/>
<dbReference type="EMBL" id="PZEV01000009">
    <property type="protein sequence ID" value="PTI51733.1"/>
    <property type="molecule type" value="Genomic_DNA"/>
</dbReference>
<dbReference type="GO" id="GO:0008168">
    <property type="term" value="F:methyltransferase activity"/>
    <property type="evidence" value="ECO:0007669"/>
    <property type="project" value="UniProtKB-KW"/>
</dbReference>
<evidence type="ECO:0000313" key="1">
    <source>
        <dbReference type="EMBL" id="PTI51733.1"/>
    </source>
</evidence>
<dbReference type="SUPFAM" id="SSF53335">
    <property type="entry name" value="S-adenosyl-L-methionine-dependent methyltransferases"/>
    <property type="match status" value="1"/>
</dbReference>
<name>A0A2T4Q1W2_STAWA</name>